<dbReference type="Pfam" id="PF10502">
    <property type="entry name" value="Peptidase_S26"/>
    <property type="match status" value="1"/>
</dbReference>
<dbReference type="Proteomes" id="UP000240974">
    <property type="component" value="Unassembled WGS sequence"/>
</dbReference>
<accession>A0A2T3G5E5</accession>
<comment type="similarity">
    <text evidence="2 3">Belongs to the peptidase S26 family.</text>
</comment>
<dbReference type="GO" id="GO:0009003">
    <property type="term" value="F:signal peptidase activity"/>
    <property type="evidence" value="ECO:0007669"/>
    <property type="project" value="UniProtKB-EC"/>
</dbReference>
<keyword evidence="3" id="KW-0645">Protease</keyword>
<organism evidence="5 6">
    <name type="scientific">Faecalibacillus intestinalis</name>
    <dbReference type="NCBI Taxonomy" id="1982626"/>
    <lineage>
        <taxon>Bacteria</taxon>
        <taxon>Bacillati</taxon>
        <taxon>Bacillota</taxon>
        <taxon>Erysipelotrichia</taxon>
        <taxon>Erysipelotrichales</taxon>
        <taxon>Coprobacillaceae</taxon>
        <taxon>Faecalibacillus</taxon>
    </lineage>
</organism>
<evidence type="ECO:0000313" key="5">
    <source>
        <dbReference type="EMBL" id="PST42754.1"/>
    </source>
</evidence>
<dbReference type="SUPFAM" id="SSF51306">
    <property type="entry name" value="LexA/Signal peptidase"/>
    <property type="match status" value="1"/>
</dbReference>
<evidence type="ECO:0000256" key="1">
    <source>
        <dbReference type="ARBA" id="ARBA00004401"/>
    </source>
</evidence>
<dbReference type="AlphaFoldDB" id="A0A2T3G5E5"/>
<comment type="subcellular location">
    <subcellularLocation>
        <location evidence="1">Cell membrane</location>
        <topology evidence="1">Single-pass type II membrane protein</topology>
    </subcellularLocation>
    <subcellularLocation>
        <location evidence="3">Membrane</location>
        <topology evidence="3">Single-pass type II membrane protein</topology>
    </subcellularLocation>
</comment>
<dbReference type="Gene3D" id="2.10.109.10">
    <property type="entry name" value="Umud Fragment, subunit A"/>
    <property type="match status" value="1"/>
</dbReference>
<comment type="caution">
    <text evidence="5">The sequence shown here is derived from an EMBL/GenBank/DDBJ whole genome shotgun (WGS) entry which is preliminary data.</text>
</comment>
<proteinExistence type="inferred from homology"/>
<keyword evidence="3" id="KW-0378">Hydrolase</keyword>
<dbReference type="RefSeq" id="WP_107029342.1">
    <property type="nucleotide sequence ID" value="NZ_DAWCJB010000143.1"/>
</dbReference>
<feature type="domain" description="Peptidase S26" evidence="4">
    <location>
        <begin position="30"/>
        <end position="176"/>
    </location>
</feature>
<dbReference type="NCBIfam" id="TIGR02227">
    <property type="entry name" value="sigpep_I_bact"/>
    <property type="match status" value="1"/>
</dbReference>
<keyword evidence="6" id="KW-1185">Reference proteome</keyword>
<sequence length="182" mass="20504">MNETKQEMNKIQEIKKVNKYSFKKDLIFLLLKILLIICVMFLIFSFVYGIARTNDISMKPAIKDSDLVLYYRLDKNFVSGDVVVFKKNNRIMMSRVVAVAGDQVDITKDGLMINGAVQISQDIYSDTTQFKDGTDFPLTVGQGQVFVLGDNRTVASDSRIYGCLNINDIKGKAIAVIRTRGI</sequence>
<dbReference type="GO" id="GO:0006465">
    <property type="term" value="P:signal peptide processing"/>
    <property type="evidence" value="ECO:0007669"/>
    <property type="project" value="InterPro"/>
</dbReference>
<name>A0A2T3G5E5_9FIRM</name>
<dbReference type="InterPro" id="IPR036286">
    <property type="entry name" value="LexA/Signal_pep-like_sf"/>
</dbReference>
<gene>
    <name evidence="5" type="primary">lepB</name>
    <name evidence="5" type="ORF">C7U54_03595</name>
</gene>
<evidence type="ECO:0000313" key="6">
    <source>
        <dbReference type="Proteomes" id="UP000240974"/>
    </source>
</evidence>
<dbReference type="InterPro" id="IPR000223">
    <property type="entry name" value="Pept_S26A_signal_pept_1"/>
</dbReference>
<comment type="catalytic activity">
    <reaction evidence="3">
        <text>Cleavage of hydrophobic, N-terminal signal or leader sequences from secreted and periplasmic proteins.</text>
        <dbReference type="EC" id="3.4.21.89"/>
    </reaction>
</comment>
<keyword evidence="3" id="KW-1133">Transmembrane helix</keyword>
<dbReference type="EMBL" id="PYLQ01000003">
    <property type="protein sequence ID" value="PST42754.1"/>
    <property type="molecule type" value="Genomic_DNA"/>
</dbReference>
<dbReference type="EC" id="3.4.21.89" evidence="3"/>
<dbReference type="PANTHER" id="PTHR43390">
    <property type="entry name" value="SIGNAL PEPTIDASE I"/>
    <property type="match status" value="1"/>
</dbReference>
<evidence type="ECO:0000259" key="4">
    <source>
        <dbReference type="Pfam" id="PF10502"/>
    </source>
</evidence>
<dbReference type="GO" id="GO:0004252">
    <property type="term" value="F:serine-type endopeptidase activity"/>
    <property type="evidence" value="ECO:0007669"/>
    <property type="project" value="InterPro"/>
</dbReference>
<protein>
    <recommendedName>
        <fullName evidence="3">Signal peptidase I</fullName>
        <ecNumber evidence="3">3.4.21.89</ecNumber>
    </recommendedName>
</protein>
<keyword evidence="3" id="KW-0472">Membrane</keyword>
<dbReference type="CDD" id="cd06530">
    <property type="entry name" value="S26_SPase_I"/>
    <property type="match status" value="1"/>
</dbReference>
<evidence type="ECO:0000256" key="2">
    <source>
        <dbReference type="ARBA" id="ARBA00009370"/>
    </source>
</evidence>
<evidence type="ECO:0000256" key="3">
    <source>
        <dbReference type="RuleBase" id="RU362042"/>
    </source>
</evidence>
<dbReference type="PRINTS" id="PR00727">
    <property type="entry name" value="LEADERPTASE"/>
</dbReference>
<feature type="transmembrane region" description="Helical" evidence="3">
    <location>
        <begin position="26"/>
        <end position="51"/>
    </location>
</feature>
<keyword evidence="3" id="KW-0812">Transmembrane</keyword>
<dbReference type="PANTHER" id="PTHR43390:SF1">
    <property type="entry name" value="CHLOROPLAST PROCESSING PEPTIDASE"/>
    <property type="match status" value="1"/>
</dbReference>
<dbReference type="GO" id="GO:0005886">
    <property type="term" value="C:plasma membrane"/>
    <property type="evidence" value="ECO:0007669"/>
    <property type="project" value="UniProtKB-SubCell"/>
</dbReference>
<reference evidence="5 6" key="1">
    <citation type="journal article" date="2019" name="Int. J. Syst. Evol. Microbiol.">
        <title>Faecalibacillus intestinalis gen. nov., sp. nov. and Faecalibacillus faecis sp. nov., isolated from human faeces.</title>
        <authorList>
            <person name="Seo B."/>
            <person name="Jeon K."/>
            <person name="Baek I."/>
            <person name="Lee Y.M."/>
            <person name="Baek K."/>
            <person name="Ko G."/>
        </authorList>
    </citation>
    <scope>NUCLEOTIDE SEQUENCE [LARGE SCALE GENOMIC DNA]</scope>
    <source>
        <strain evidence="5 6">SNUG30099</strain>
    </source>
</reference>
<dbReference type="InterPro" id="IPR019533">
    <property type="entry name" value="Peptidase_S26"/>
</dbReference>